<dbReference type="AlphaFoldDB" id="A0A4P9VID3"/>
<keyword evidence="3" id="KW-1185">Reference proteome</keyword>
<evidence type="ECO:0000259" key="1">
    <source>
        <dbReference type="Pfam" id="PF04965"/>
    </source>
</evidence>
<dbReference type="SUPFAM" id="SSF160719">
    <property type="entry name" value="gpW/gp25-like"/>
    <property type="match status" value="1"/>
</dbReference>
<accession>A0A4P9VID3</accession>
<protein>
    <recommendedName>
        <fullName evidence="1">IraD/Gp25-like domain-containing protein</fullName>
    </recommendedName>
</protein>
<proteinExistence type="predicted"/>
<dbReference type="Pfam" id="PF04965">
    <property type="entry name" value="GPW_gp25"/>
    <property type="match status" value="1"/>
</dbReference>
<dbReference type="Gene3D" id="3.10.450.40">
    <property type="match status" value="1"/>
</dbReference>
<evidence type="ECO:0000313" key="3">
    <source>
        <dbReference type="Proteomes" id="UP000257039"/>
    </source>
</evidence>
<name>A0A4P9VID3_9GAMM</name>
<comment type="caution">
    <text evidence="2">The sequence shown here is derived from an EMBL/GenBank/DDBJ whole genome shotgun (WGS) entry which is preliminary data.</text>
</comment>
<evidence type="ECO:0000313" key="2">
    <source>
        <dbReference type="EMBL" id="RDH42286.1"/>
    </source>
</evidence>
<dbReference type="Proteomes" id="UP000257039">
    <property type="component" value="Unassembled WGS sequence"/>
</dbReference>
<dbReference type="InterPro" id="IPR007048">
    <property type="entry name" value="IraD/Gp25-like"/>
</dbReference>
<reference evidence="2 3" key="1">
    <citation type="submission" date="2017-04" db="EMBL/GenBank/DDBJ databases">
        <title>Draft genome sequence of Zooshikella ganghwensis VG4 isolated from Red Sea sediments.</title>
        <authorList>
            <person name="Rehman Z."/>
            <person name="Alam I."/>
            <person name="Kamau A."/>
            <person name="Bajic V."/>
            <person name="Leiknes T."/>
        </authorList>
    </citation>
    <scope>NUCLEOTIDE SEQUENCE [LARGE SCALE GENOMIC DNA]</scope>
    <source>
        <strain evidence="2 3">VG4</strain>
    </source>
</reference>
<gene>
    <name evidence="2" type="ORF">B9G39_01850</name>
</gene>
<feature type="domain" description="IraD/Gp25-like" evidence="1">
    <location>
        <begin position="16"/>
        <end position="95"/>
    </location>
</feature>
<dbReference type="EMBL" id="NDXW01000001">
    <property type="protein sequence ID" value="RDH42286.1"/>
    <property type="molecule type" value="Genomic_DNA"/>
</dbReference>
<organism evidence="2 3">
    <name type="scientific">Zooshikella ganghwensis</name>
    <dbReference type="NCBI Taxonomy" id="202772"/>
    <lineage>
        <taxon>Bacteria</taxon>
        <taxon>Pseudomonadati</taxon>
        <taxon>Pseudomonadota</taxon>
        <taxon>Gammaproteobacteria</taxon>
        <taxon>Oceanospirillales</taxon>
        <taxon>Zooshikellaceae</taxon>
        <taxon>Zooshikella</taxon>
    </lineage>
</organism>
<sequence>MMIGMNRHTGKEMGGLEHLKQSIIDILTTPLGSRVMRRDYGCRLHEFIDAPLNHQTIAAFYAAVADALVLWEPRFRLQKITLKRLTQGTASFELKGIYLPEQQVITLKGIEV</sequence>